<keyword evidence="2" id="KW-1133">Transmembrane helix</keyword>
<keyword evidence="5" id="KW-1185">Reference proteome</keyword>
<evidence type="ECO:0000256" key="1">
    <source>
        <dbReference type="SAM" id="MobiDB-lite"/>
    </source>
</evidence>
<feature type="transmembrane region" description="Helical" evidence="2">
    <location>
        <begin position="87"/>
        <end position="105"/>
    </location>
</feature>
<feature type="region of interest" description="Disordered" evidence="1">
    <location>
        <begin position="1"/>
        <end position="50"/>
    </location>
</feature>
<feature type="transmembrane region" description="Helical" evidence="2">
    <location>
        <begin position="58"/>
        <end position="81"/>
    </location>
</feature>
<dbReference type="OrthoDB" id="341891at2157"/>
<dbReference type="KEGG" id="halg:HUG10_01455"/>
<evidence type="ECO:0000256" key="2">
    <source>
        <dbReference type="SAM" id="Phobius"/>
    </source>
</evidence>
<proteinExistence type="predicted"/>
<dbReference type="RefSeq" id="WP_179167860.1">
    <property type="nucleotide sequence ID" value="NZ_CP058529.1"/>
</dbReference>
<reference evidence="4 5" key="1">
    <citation type="submission" date="2020-07" db="EMBL/GenBank/DDBJ databases">
        <title>Gai3-2, isolated from salt lake.</title>
        <authorList>
            <person name="Cui H."/>
            <person name="Shi X."/>
        </authorList>
    </citation>
    <scope>NUCLEOTIDE SEQUENCE [LARGE SCALE GENOMIC DNA]</scope>
    <source>
        <strain evidence="4 5">Gai3-2</strain>
    </source>
</reference>
<dbReference type="AlphaFoldDB" id="A0A7D5GAA1"/>
<dbReference type="EMBL" id="CP058529">
    <property type="protein sequence ID" value="QLG26285.1"/>
    <property type="molecule type" value="Genomic_DNA"/>
</dbReference>
<dbReference type="Proteomes" id="UP000509750">
    <property type="component" value="Chromosome"/>
</dbReference>
<dbReference type="Pfam" id="PF24008">
    <property type="entry name" value="DUF7322"/>
    <property type="match status" value="1"/>
</dbReference>
<keyword evidence="2" id="KW-0812">Transmembrane</keyword>
<evidence type="ECO:0000259" key="3">
    <source>
        <dbReference type="Pfam" id="PF24008"/>
    </source>
</evidence>
<dbReference type="InterPro" id="IPR055746">
    <property type="entry name" value="DUF7322"/>
</dbReference>
<accession>A0A7D5GAA1</accession>
<protein>
    <recommendedName>
        <fullName evidence="3">DUF7322 domain-containing protein</fullName>
    </recommendedName>
</protein>
<feature type="compositionally biased region" description="Acidic residues" evidence="1">
    <location>
        <begin position="1"/>
        <end position="17"/>
    </location>
</feature>
<gene>
    <name evidence="4" type="ORF">HUG10_01455</name>
</gene>
<keyword evidence="2" id="KW-0472">Membrane</keyword>
<feature type="domain" description="DUF7322" evidence="3">
    <location>
        <begin position="50"/>
        <end position="110"/>
    </location>
</feature>
<evidence type="ECO:0000313" key="5">
    <source>
        <dbReference type="Proteomes" id="UP000509750"/>
    </source>
</evidence>
<dbReference type="GeneID" id="56027458"/>
<organism evidence="4 5">
    <name type="scientific">Halorarum halophilum</name>
    <dbReference type="NCBI Taxonomy" id="2743090"/>
    <lineage>
        <taxon>Archaea</taxon>
        <taxon>Methanobacteriati</taxon>
        <taxon>Methanobacteriota</taxon>
        <taxon>Stenosarchaea group</taxon>
        <taxon>Halobacteria</taxon>
        <taxon>Halobacteriales</taxon>
        <taxon>Haloferacaceae</taxon>
        <taxon>Halorarum</taxon>
    </lineage>
</organism>
<name>A0A7D5GAA1_9EURY</name>
<sequence>MFDEDDDEEFPFAEPDPEERWGNPEEDLVSIPKQEVPEVENPADRLPDASEADPEVQLAFWTAVVYANVALFGVSFGLMLIGFRGQWRWGGGAVLVGLLAGIRVYQTYRSFRNRDRDGDDSDLDSS</sequence>
<evidence type="ECO:0000313" key="4">
    <source>
        <dbReference type="EMBL" id="QLG26285.1"/>
    </source>
</evidence>